<dbReference type="InterPro" id="IPR008972">
    <property type="entry name" value="Cupredoxin"/>
</dbReference>
<gene>
    <name evidence="3" type="ORF">MSP8886_04085</name>
</gene>
<feature type="signal peptide" evidence="1">
    <location>
        <begin position="1"/>
        <end position="21"/>
    </location>
</feature>
<keyword evidence="4" id="KW-1185">Reference proteome</keyword>
<feature type="chain" id="PRO_5008379234" description="EfeO-type cupredoxin-like domain-containing protein" evidence="1">
    <location>
        <begin position="22"/>
        <end position="110"/>
    </location>
</feature>
<proteinExistence type="predicted"/>
<dbReference type="Gene3D" id="2.60.40.420">
    <property type="entry name" value="Cupredoxins - blue copper proteins"/>
    <property type="match status" value="1"/>
</dbReference>
<evidence type="ECO:0000259" key="2">
    <source>
        <dbReference type="Pfam" id="PF13473"/>
    </source>
</evidence>
<dbReference type="InterPro" id="IPR028096">
    <property type="entry name" value="EfeO_Cupredoxin"/>
</dbReference>
<evidence type="ECO:0000313" key="3">
    <source>
        <dbReference type="EMBL" id="SBS37364.1"/>
    </source>
</evidence>
<sequence length="110" mass="12213">MPLRNLLLAILFSSACLPAYAERLVLQLTLTPTGFSPKQLTVPANKRIQIKLVNKTQQVAELESYDMKFEKIAVPNGDISVFTGPLKAGKYTFFNDYSDHVTGTVIVKKP</sequence>
<evidence type="ECO:0000313" key="4">
    <source>
        <dbReference type="Proteomes" id="UP000092544"/>
    </source>
</evidence>
<dbReference type="EMBL" id="FLOB01000017">
    <property type="protein sequence ID" value="SBS37364.1"/>
    <property type="molecule type" value="Genomic_DNA"/>
</dbReference>
<feature type="domain" description="EfeO-type cupredoxin-like" evidence="2">
    <location>
        <begin position="7"/>
        <end position="107"/>
    </location>
</feature>
<dbReference type="AlphaFoldDB" id="A0A1A8TRY6"/>
<dbReference type="Proteomes" id="UP000092544">
    <property type="component" value="Unassembled WGS sequence"/>
</dbReference>
<name>A0A1A8TRY6_9GAMM</name>
<keyword evidence="1" id="KW-0732">Signal</keyword>
<protein>
    <recommendedName>
        <fullName evidence="2">EfeO-type cupredoxin-like domain-containing protein</fullName>
    </recommendedName>
</protein>
<dbReference type="PROSITE" id="PS51257">
    <property type="entry name" value="PROKAR_LIPOPROTEIN"/>
    <property type="match status" value="1"/>
</dbReference>
<dbReference type="RefSeq" id="WP_067020340.1">
    <property type="nucleotide sequence ID" value="NZ_FLOB01000017.1"/>
</dbReference>
<accession>A0A1A8TRY6</accession>
<dbReference type="SUPFAM" id="SSF49503">
    <property type="entry name" value="Cupredoxins"/>
    <property type="match status" value="1"/>
</dbReference>
<evidence type="ECO:0000256" key="1">
    <source>
        <dbReference type="SAM" id="SignalP"/>
    </source>
</evidence>
<organism evidence="3 4">
    <name type="scientific">Marinomonas spartinae</name>
    <dbReference type="NCBI Taxonomy" id="1792290"/>
    <lineage>
        <taxon>Bacteria</taxon>
        <taxon>Pseudomonadati</taxon>
        <taxon>Pseudomonadota</taxon>
        <taxon>Gammaproteobacteria</taxon>
        <taxon>Oceanospirillales</taxon>
        <taxon>Oceanospirillaceae</taxon>
        <taxon>Marinomonas</taxon>
    </lineage>
</organism>
<dbReference type="STRING" id="1792290.MSP8886_04085"/>
<reference evidence="3 4" key="1">
    <citation type="submission" date="2016-06" db="EMBL/GenBank/DDBJ databases">
        <authorList>
            <person name="Kjaerup R.B."/>
            <person name="Dalgaard T.S."/>
            <person name="Juul-Madsen H.R."/>
        </authorList>
    </citation>
    <scope>NUCLEOTIDE SEQUENCE [LARGE SCALE GENOMIC DNA]</scope>
    <source>
        <strain evidence="3 4">CECT 8886</strain>
    </source>
</reference>
<dbReference type="OrthoDB" id="5958460at2"/>
<dbReference type="Pfam" id="PF13473">
    <property type="entry name" value="Cupredoxin_1"/>
    <property type="match status" value="1"/>
</dbReference>